<protein>
    <submittedName>
        <fullName evidence="9">CLUMA_CG007965, isoform A</fullName>
    </submittedName>
</protein>
<evidence type="ECO:0000313" key="10">
    <source>
        <dbReference type="Proteomes" id="UP000183832"/>
    </source>
</evidence>
<feature type="compositionally biased region" description="Basic residues" evidence="8">
    <location>
        <begin position="121"/>
        <end position="133"/>
    </location>
</feature>
<feature type="compositionally biased region" description="Basic and acidic residues" evidence="8">
    <location>
        <begin position="220"/>
        <end position="240"/>
    </location>
</feature>
<keyword evidence="3" id="KW-0507">mRNA processing</keyword>
<dbReference type="PANTHER" id="PTHR16196">
    <property type="entry name" value="CELL CYCLE CONTROL PROTEIN CWF25"/>
    <property type="match status" value="1"/>
</dbReference>
<feature type="compositionally biased region" description="Basic residues" evidence="8">
    <location>
        <begin position="290"/>
        <end position="300"/>
    </location>
</feature>
<evidence type="ECO:0000256" key="1">
    <source>
        <dbReference type="ARBA" id="ARBA00004123"/>
    </source>
</evidence>
<keyword evidence="7" id="KW-0539">Nucleus</keyword>
<dbReference type="PANTHER" id="PTHR16196:SF0">
    <property type="entry name" value="PRE-MRNA-SPLICING FACTOR CWC25 HOMOLOG"/>
    <property type="match status" value="1"/>
</dbReference>
<feature type="compositionally biased region" description="Basic and acidic residues" evidence="8">
    <location>
        <begin position="326"/>
        <end position="341"/>
    </location>
</feature>
<dbReference type="Proteomes" id="UP000183832">
    <property type="component" value="Unassembled WGS sequence"/>
</dbReference>
<evidence type="ECO:0000256" key="2">
    <source>
        <dbReference type="ARBA" id="ARBA00006695"/>
    </source>
</evidence>
<feature type="compositionally biased region" description="Basic and acidic residues" evidence="8">
    <location>
        <begin position="195"/>
        <end position="213"/>
    </location>
</feature>
<evidence type="ECO:0000313" key="9">
    <source>
        <dbReference type="EMBL" id="CRK94458.1"/>
    </source>
</evidence>
<dbReference type="AlphaFoldDB" id="A0A1J1I3Y4"/>
<keyword evidence="5" id="KW-0175">Coiled coil</keyword>
<keyword evidence="10" id="KW-1185">Reference proteome</keyword>
<feature type="region of interest" description="Disordered" evidence="8">
    <location>
        <begin position="105"/>
        <end position="145"/>
    </location>
</feature>
<dbReference type="GO" id="GO:0000398">
    <property type="term" value="P:mRNA splicing, via spliceosome"/>
    <property type="evidence" value="ECO:0007669"/>
    <property type="project" value="TreeGrafter"/>
</dbReference>
<evidence type="ECO:0000256" key="8">
    <source>
        <dbReference type="SAM" id="MobiDB-lite"/>
    </source>
</evidence>
<dbReference type="InterPro" id="IPR051376">
    <property type="entry name" value="CWC25_splicing_factor"/>
</dbReference>
<dbReference type="InterPro" id="IPR022209">
    <property type="entry name" value="CWC25"/>
</dbReference>
<accession>A0A1J1I3Y4</accession>
<evidence type="ECO:0000256" key="4">
    <source>
        <dbReference type="ARBA" id="ARBA00022728"/>
    </source>
</evidence>
<evidence type="ECO:0000256" key="7">
    <source>
        <dbReference type="ARBA" id="ARBA00023242"/>
    </source>
</evidence>
<dbReference type="GO" id="GO:0005684">
    <property type="term" value="C:U2-type spliceosomal complex"/>
    <property type="evidence" value="ECO:0007669"/>
    <property type="project" value="TreeGrafter"/>
</dbReference>
<comment type="similarity">
    <text evidence="2">Belongs to the CWC25 family.</text>
</comment>
<keyword evidence="6" id="KW-0508">mRNA splicing</keyword>
<sequence length="496" mass="59529">MADNNENPKLEWMYKTGQDLLNREEYLTGRKVDKQFEELTTSENCVEHEVLPASISRRTNLFEKHDQVDIVRKQMEDPLMAIKQKEMEARRKILENPVKLKELHRLLKKEKDEHGLDKSPKHPSKKSKKKRKSSSSDSSSDSEDLDKLLIEKYKNIKDNSRNDSDDDSNFIEKKFKTLKNELDRIVKNKKKKRSLSRDSGRRNSRERRRESPERRRRRRDSPERKQKRDSPVRRRRESPVRRRRESPQSGRRRDSPERRRRNKSTERCRDSLKKSDKKMSNDRNRDERKRKSSASPKRYRRDSPSPREKNKDTKYRNPSPPRRKSSSPERKASSSERESSPVRKQTNYDDSDDEQRQRKPKAFGLVTASGEKIALMNKGEIKRYTKEELKPIREAPKKQEVKRRKSLTEEEMDKIRLEMMENAEWREKDREKTVKKYRESEEREKLNHEKEFDKTFLNRAMKKAQDQVSSVESRIKSKLNNIQRSSRTMDSNFAKR</sequence>
<name>A0A1J1I3Y4_9DIPT</name>
<evidence type="ECO:0000256" key="3">
    <source>
        <dbReference type="ARBA" id="ARBA00022664"/>
    </source>
</evidence>
<feature type="compositionally biased region" description="Basic and acidic residues" evidence="8">
    <location>
        <begin position="176"/>
        <end position="186"/>
    </location>
</feature>
<feature type="region of interest" description="Disordered" evidence="8">
    <location>
        <begin position="467"/>
        <end position="496"/>
    </location>
</feature>
<dbReference type="STRING" id="568069.A0A1J1I3Y4"/>
<gene>
    <name evidence="9" type="primary">putative AGAP008760-PA</name>
    <name evidence="9" type="ORF">CLUMA_CG007965</name>
</gene>
<feature type="compositionally biased region" description="Basic and acidic residues" evidence="8">
    <location>
        <begin position="251"/>
        <end position="289"/>
    </location>
</feature>
<evidence type="ECO:0000256" key="5">
    <source>
        <dbReference type="ARBA" id="ARBA00023054"/>
    </source>
</evidence>
<feature type="compositionally biased region" description="Basic and acidic residues" evidence="8">
    <location>
        <begin position="301"/>
        <end position="315"/>
    </location>
</feature>
<organism evidence="9 10">
    <name type="scientific">Clunio marinus</name>
    <dbReference type="NCBI Taxonomy" id="568069"/>
    <lineage>
        <taxon>Eukaryota</taxon>
        <taxon>Metazoa</taxon>
        <taxon>Ecdysozoa</taxon>
        <taxon>Arthropoda</taxon>
        <taxon>Hexapoda</taxon>
        <taxon>Insecta</taxon>
        <taxon>Pterygota</taxon>
        <taxon>Neoptera</taxon>
        <taxon>Endopterygota</taxon>
        <taxon>Diptera</taxon>
        <taxon>Nematocera</taxon>
        <taxon>Chironomoidea</taxon>
        <taxon>Chironomidae</taxon>
        <taxon>Clunio</taxon>
    </lineage>
</organism>
<evidence type="ECO:0000256" key="6">
    <source>
        <dbReference type="ARBA" id="ARBA00023187"/>
    </source>
</evidence>
<comment type="subcellular location">
    <subcellularLocation>
        <location evidence="1">Nucleus</location>
    </subcellularLocation>
</comment>
<feature type="region of interest" description="Disordered" evidence="8">
    <location>
        <begin position="176"/>
        <end position="365"/>
    </location>
</feature>
<proteinExistence type="inferred from homology"/>
<dbReference type="EMBL" id="CVRI01000038">
    <property type="protein sequence ID" value="CRK94458.1"/>
    <property type="molecule type" value="Genomic_DNA"/>
</dbReference>
<dbReference type="Pfam" id="PF12542">
    <property type="entry name" value="CWC25"/>
    <property type="match status" value="1"/>
</dbReference>
<dbReference type="OrthoDB" id="7788445at2759"/>
<feature type="compositionally biased region" description="Basic and acidic residues" evidence="8">
    <location>
        <begin position="105"/>
        <end position="120"/>
    </location>
</feature>
<keyword evidence="4" id="KW-0747">Spliceosome</keyword>
<reference evidence="9 10" key="1">
    <citation type="submission" date="2015-04" db="EMBL/GenBank/DDBJ databases">
        <authorList>
            <person name="Syromyatnikov M.Y."/>
            <person name="Popov V.N."/>
        </authorList>
    </citation>
    <scope>NUCLEOTIDE SEQUENCE [LARGE SCALE GENOMIC DNA]</scope>
</reference>